<comment type="function">
    <text evidence="15">ATP-dependent serine protease that mediates the selective degradation of mutant and abnormal proteins as well as certain short-lived regulatory proteins. Degrades polypeptides processively.</text>
</comment>
<feature type="compositionally biased region" description="Basic and acidic residues" evidence="16">
    <location>
        <begin position="690"/>
        <end position="704"/>
    </location>
</feature>
<dbReference type="Pfam" id="PF20436">
    <property type="entry name" value="LonB_AAA-LID"/>
    <property type="match status" value="1"/>
</dbReference>
<keyword evidence="9 14" id="KW-0720">Serine protease</keyword>
<evidence type="ECO:0000256" key="7">
    <source>
        <dbReference type="ARBA" id="ARBA00022741"/>
    </source>
</evidence>
<dbReference type="Gene3D" id="1.10.8.60">
    <property type="match status" value="1"/>
</dbReference>
<evidence type="ECO:0000256" key="12">
    <source>
        <dbReference type="ARBA" id="ARBA00023136"/>
    </source>
</evidence>
<protein>
    <recommendedName>
        <fullName evidence="3 15">Archaeal Lon protease</fullName>
        <ecNumber evidence="15">3.4.21.-</ecNumber>
    </recommendedName>
    <alternativeName>
        <fullName evidence="15">ATP-dependent protease La homolog</fullName>
    </alternativeName>
</protein>
<dbReference type="Gene3D" id="3.40.50.300">
    <property type="entry name" value="P-loop containing nucleotide triphosphate hydrolases"/>
    <property type="match status" value="2"/>
</dbReference>
<evidence type="ECO:0000256" key="16">
    <source>
        <dbReference type="SAM" id="MobiDB-lite"/>
    </source>
</evidence>
<feature type="domain" description="Lon proteolytic" evidence="18">
    <location>
        <begin position="466"/>
        <end position="651"/>
    </location>
</feature>
<evidence type="ECO:0000256" key="11">
    <source>
        <dbReference type="ARBA" id="ARBA00022989"/>
    </source>
</evidence>
<dbReference type="RefSeq" id="WP_015504461.1">
    <property type="nucleotide sequence ID" value="NZ_CAYARP010000058.1"/>
</dbReference>
<dbReference type="InterPro" id="IPR008269">
    <property type="entry name" value="Lon_proteolytic"/>
</dbReference>
<feature type="transmembrane region" description="Helical" evidence="15">
    <location>
        <begin position="158"/>
        <end position="175"/>
    </location>
</feature>
<feature type="compositionally biased region" description="Polar residues" evidence="16">
    <location>
        <begin position="1"/>
        <end position="10"/>
    </location>
</feature>
<feature type="active site" evidence="14">
    <location>
        <position position="601"/>
    </location>
</feature>
<evidence type="ECO:0000256" key="8">
    <source>
        <dbReference type="ARBA" id="ARBA00022801"/>
    </source>
</evidence>
<evidence type="ECO:0000256" key="13">
    <source>
        <dbReference type="ARBA" id="ARBA00026070"/>
    </source>
</evidence>
<dbReference type="GO" id="GO:0006355">
    <property type="term" value="P:regulation of DNA-templated transcription"/>
    <property type="evidence" value="ECO:0007669"/>
    <property type="project" value="InterPro"/>
</dbReference>
<dbReference type="EC" id="3.4.21.-" evidence="15"/>
<keyword evidence="5 14" id="KW-0645">Protease</keyword>
<dbReference type="InterPro" id="IPR002078">
    <property type="entry name" value="Sigma_54_int"/>
</dbReference>
<reference evidence="19 20" key="1">
    <citation type="submission" date="2016-10" db="EMBL/GenBank/DDBJ databases">
        <title>Complete genome of the TMA-utilizing, human hosted archaeon Methanomethylophilus alvus Gen. nov, sp. nov., strain Mx-05, derived from a pure culture.</title>
        <authorList>
            <person name="Brugere J.-F."/>
            <person name="Ben Hania W."/>
            <person name="Chaudhary P.P."/>
            <person name="Gaci N."/>
            <person name="Borrel G."/>
            <person name="Cao Van Tuat L."/>
            <person name="Fardeau M.-L."/>
            <person name="Harris H.M.B."/>
            <person name="O'Toole P.W."/>
            <person name="Ollivier B."/>
        </authorList>
    </citation>
    <scope>NUCLEOTIDE SEQUENCE [LARGE SCALE GENOMIC DNA]</scope>
    <source>
        <strain evidence="19 20">Mx-05</strain>
    </source>
</reference>
<dbReference type="NCBIfam" id="TIGR00764">
    <property type="entry name" value="lon_rel"/>
    <property type="match status" value="1"/>
</dbReference>
<dbReference type="SUPFAM" id="SSF52540">
    <property type="entry name" value="P-loop containing nucleoside triphosphate hydrolases"/>
    <property type="match status" value="1"/>
</dbReference>
<feature type="region of interest" description="Disordered" evidence="16">
    <location>
        <begin position="1"/>
        <end position="33"/>
    </location>
</feature>
<comment type="subcellular location">
    <subcellularLocation>
        <location evidence="1 15">Cell membrane</location>
        <topology evidence="1 15">Multi-pass membrane protein</topology>
    </subcellularLocation>
</comment>
<dbReference type="GO" id="GO:0004176">
    <property type="term" value="F:ATP-dependent peptidase activity"/>
    <property type="evidence" value="ECO:0007669"/>
    <property type="project" value="UniProtKB-UniRule"/>
</dbReference>
<evidence type="ECO:0000313" key="20">
    <source>
        <dbReference type="Proteomes" id="UP000273278"/>
    </source>
</evidence>
<keyword evidence="4 15" id="KW-1003">Cell membrane</keyword>
<dbReference type="Pfam" id="PF01078">
    <property type="entry name" value="Mg_chelatase"/>
    <property type="match status" value="1"/>
</dbReference>
<dbReference type="SUPFAM" id="SSF54211">
    <property type="entry name" value="Ribosomal protein S5 domain 2-like"/>
    <property type="match status" value="1"/>
</dbReference>
<dbReference type="InterPro" id="IPR020568">
    <property type="entry name" value="Ribosomal_Su5_D2-typ_SF"/>
</dbReference>
<dbReference type="PROSITE" id="PS50045">
    <property type="entry name" value="SIGMA54_INTERACT_4"/>
    <property type="match status" value="1"/>
</dbReference>
<dbReference type="GO" id="GO:0006508">
    <property type="term" value="P:proteolysis"/>
    <property type="evidence" value="ECO:0007669"/>
    <property type="project" value="UniProtKB-KW"/>
</dbReference>
<keyword evidence="11 15" id="KW-1133">Transmembrane helix</keyword>
<evidence type="ECO:0000256" key="15">
    <source>
        <dbReference type="RuleBase" id="RU369001"/>
    </source>
</evidence>
<dbReference type="GeneID" id="41321364"/>
<dbReference type="SMART" id="SM00382">
    <property type="entry name" value="AAA"/>
    <property type="match status" value="1"/>
</dbReference>
<evidence type="ECO:0000313" key="19">
    <source>
        <dbReference type="EMBL" id="AYQ54737.1"/>
    </source>
</evidence>
<dbReference type="EMBL" id="CP017686">
    <property type="protein sequence ID" value="AYQ54737.1"/>
    <property type="molecule type" value="Genomic_DNA"/>
</dbReference>
<dbReference type="GO" id="GO:0005886">
    <property type="term" value="C:plasma membrane"/>
    <property type="evidence" value="ECO:0007669"/>
    <property type="project" value="UniProtKB-SubCell"/>
</dbReference>
<dbReference type="InterPro" id="IPR027417">
    <property type="entry name" value="P-loop_NTPase"/>
</dbReference>
<evidence type="ECO:0000256" key="5">
    <source>
        <dbReference type="ARBA" id="ARBA00022670"/>
    </source>
</evidence>
<evidence type="ECO:0000256" key="2">
    <source>
        <dbReference type="ARBA" id="ARBA00009579"/>
    </source>
</evidence>
<dbReference type="GO" id="GO:0005524">
    <property type="term" value="F:ATP binding"/>
    <property type="evidence" value="ECO:0007669"/>
    <property type="project" value="UniProtKB-UniRule"/>
</dbReference>
<comment type="subunit">
    <text evidence="13 15">Homohexamer. Organized in a ring with a central cavity.</text>
</comment>
<feature type="active site" evidence="14">
    <location>
        <position position="558"/>
    </location>
</feature>
<keyword evidence="6 15" id="KW-0812">Transmembrane</keyword>
<dbReference type="InterPro" id="IPR027065">
    <property type="entry name" value="Lon_Prtase"/>
</dbReference>
<dbReference type="PANTHER" id="PTHR10046">
    <property type="entry name" value="ATP DEPENDENT LON PROTEASE FAMILY MEMBER"/>
    <property type="match status" value="1"/>
</dbReference>
<feature type="domain" description="Sigma-54 factor interaction" evidence="17">
    <location>
        <begin position="174"/>
        <end position="364"/>
    </location>
</feature>
<evidence type="ECO:0000256" key="6">
    <source>
        <dbReference type="ARBA" id="ARBA00022692"/>
    </source>
</evidence>
<evidence type="ECO:0000259" key="18">
    <source>
        <dbReference type="PROSITE" id="PS51786"/>
    </source>
</evidence>
<dbReference type="PROSITE" id="PS51786">
    <property type="entry name" value="LON_PROTEOLYTIC"/>
    <property type="match status" value="1"/>
</dbReference>
<feature type="region of interest" description="Disordered" evidence="16">
    <location>
        <begin position="669"/>
        <end position="734"/>
    </location>
</feature>
<dbReference type="Gene3D" id="3.30.230.10">
    <property type="match status" value="1"/>
</dbReference>
<evidence type="ECO:0000256" key="1">
    <source>
        <dbReference type="ARBA" id="ARBA00004651"/>
    </source>
</evidence>
<dbReference type="InterPro" id="IPR000523">
    <property type="entry name" value="Mg_chelatse_chII-like_cat_dom"/>
</dbReference>
<evidence type="ECO:0000256" key="3">
    <source>
        <dbReference type="ARBA" id="ARBA00022016"/>
    </source>
</evidence>
<dbReference type="PRINTS" id="PR00830">
    <property type="entry name" value="ENDOLAPTASE"/>
</dbReference>
<comment type="caution">
    <text evidence="15">Lacks conserved residue(s) required for the propagation of feature annotation.</text>
</comment>
<proteinExistence type="inferred from homology"/>
<dbReference type="GO" id="GO:0030163">
    <property type="term" value="P:protein catabolic process"/>
    <property type="evidence" value="ECO:0007669"/>
    <property type="project" value="UniProtKB-UniRule"/>
</dbReference>
<dbReference type="InterPro" id="IPR003593">
    <property type="entry name" value="AAA+_ATPase"/>
</dbReference>
<accession>A0A3G3IFY2</accession>
<evidence type="ECO:0000259" key="17">
    <source>
        <dbReference type="PROSITE" id="PS50045"/>
    </source>
</evidence>
<dbReference type="GO" id="GO:0004252">
    <property type="term" value="F:serine-type endopeptidase activity"/>
    <property type="evidence" value="ECO:0007669"/>
    <property type="project" value="UniProtKB-UniRule"/>
</dbReference>
<gene>
    <name evidence="19" type="ORF">BKD89_02810</name>
</gene>
<dbReference type="InterPro" id="IPR046843">
    <property type="entry name" value="LonB_AAA-LID"/>
</dbReference>
<dbReference type="InterPro" id="IPR004663">
    <property type="entry name" value="Lon_arc"/>
</dbReference>
<evidence type="ECO:0000256" key="4">
    <source>
        <dbReference type="ARBA" id="ARBA00022475"/>
    </source>
</evidence>
<comment type="similarity">
    <text evidence="2 15">Belongs to the peptidase S16 family. Archaeal LonB subfamily.</text>
</comment>
<evidence type="ECO:0000256" key="14">
    <source>
        <dbReference type="PROSITE-ProRule" id="PRU01122"/>
    </source>
</evidence>
<dbReference type="Proteomes" id="UP000273278">
    <property type="component" value="Chromosome"/>
</dbReference>
<dbReference type="AlphaFoldDB" id="A0A3G3IFY2"/>
<evidence type="ECO:0000256" key="10">
    <source>
        <dbReference type="ARBA" id="ARBA00022840"/>
    </source>
</evidence>
<evidence type="ECO:0000256" key="9">
    <source>
        <dbReference type="ARBA" id="ARBA00022825"/>
    </source>
</evidence>
<sequence length="734" mass="80435">MAADGESSNFLYEDKLTQEEKGGAGTENKDENDLVLSDVTVEEWIEKQEFKSTKDVEVPQKMSDRVIGQDRAVDVMKKAAAQKRHMMLIGEPGTGKSMLANSMVEYLPKEELQDIVAYSNPEDENEPRVRVFPAGRGKQVVAQQKAQAAAQKTQKNSSYMYACAGIVILGFLGTILLSNYYILFISLFAVMIILLFARNPVMTRNDSSYVPKLLVGHDANDMPPFVDATGTHSGALLGDVRHDPYQSGGLETPAHNRLEAGDIHRANKGVLYIDEINTLRMESQQSLLTAMQEHKMAITGQSERSSGALVKSEPVPCDFVLVCAGNLDAMKGMHPALRSRIRGYGYEIYMRTTMPDTDQHRTDIVRFVAQEVRKDEKIPHFDKFAVGEVIKEAQRRAGRKGRLTLRFRELGGLIRVAGDLAVSRSAGIVTRDDVLAAMVNARSLEQQMADRQIESSKAYQLFNIEGAKVGQVNGLAALDPGTGMAEYSGIMLPIVAEVTPAQVKDGGKLIATGKLGEIAKEAVDNITAVIKKFSDKKMSEMDVHLEYIGTYDGVEGDSASITMTTVILSAMENIPIRQDLAMTGSLNVRGRVLPVGAVTAKLEAAASSGIKIALVPADNVKDVMIRNKYYKTMDVYGVTTYRDVAEYAFVDCPEKTALLERLLPLNPDGKSTAFKLEPPKEYDYSEEELALEKQLDEEGRKPPEEPVPAPAEPVPEEVPAAEPAPEPAPTTKSE</sequence>
<keyword evidence="10 15" id="KW-0067">ATP-binding</keyword>
<keyword evidence="12 15" id="KW-0472">Membrane</keyword>
<feature type="compositionally biased region" description="Basic and acidic residues" evidence="16">
    <location>
        <begin position="12"/>
        <end position="32"/>
    </location>
</feature>
<keyword evidence="8 14" id="KW-0378">Hydrolase</keyword>
<name>A0A3G3IFY2_9ARCH</name>
<dbReference type="Pfam" id="PF05362">
    <property type="entry name" value="Lon_C"/>
    <property type="match status" value="1"/>
</dbReference>
<organism evidence="19 20">
    <name type="scientific">Methanomethylophilus alvi</name>
    <dbReference type="NCBI Taxonomy" id="1291540"/>
    <lineage>
        <taxon>Archaea</taxon>
        <taxon>Methanobacteriati</taxon>
        <taxon>Thermoplasmatota</taxon>
        <taxon>Thermoplasmata</taxon>
        <taxon>Methanomassiliicoccales</taxon>
        <taxon>Methanomethylophilaceae</taxon>
        <taxon>Methanomethylophilus</taxon>
    </lineage>
</organism>
<dbReference type="InterPro" id="IPR014721">
    <property type="entry name" value="Ribsml_uS5_D2-typ_fold_subgr"/>
</dbReference>
<dbReference type="Pfam" id="PF00158">
    <property type="entry name" value="Sigma54_activat"/>
    <property type="match status" value="1"/>
</dbReference>
<keyword evidence="7 15" id="KW-0547">Nucleotide-binding</keyword>